<name>A0ABV4MD35_9VIBR</name>
<dbReference type="Gene3D" id="3.30.70.1720">
    <property type="match status" value="1"/>
</dbReference>
<dbReference type="SUPFAM" id="SSF81298">
    <property type="entry name" value="Adenylylcyclase toxin (the edema factor)"/>
    <property type="match status" value="2"/>
</dbReference>
<reference evidence="2 3" key="1">
    <citation type="submission" date="2024-06" db="EMBL/GenBank/DDBJ databases">
        <authorList>
            <person name="Steensen K."/>
            <person name="Seneca J."/>
            <person name="Bartlau N."/>
            <person name="Yu A.X."/>
            <person name="Polz M.F."/>
        </authorList>
    </citation>
    <scope>NUCLEOTIDE SEQUENCE [LARGE SCALE GENOMIC DNA]</scope>
    <source>
        <strain evidence="2 3">1F146</strain>
    </source>
</reference>
<dbReference type="EMBL" id="JBGOOS010000001">
    <property type="protein sequence ID" value="MEZ8207463.1"/>
    <property type="molecule type" value="Genomic_DNA"/>
</dbReference>
<dbReference type="Gene3D" id="3.90.1760.10">
    <property type="entry name" value="Anthrax toxin, edema factor, central domain"/>
    <property type="match status" value="1"/>
</dbReference>
<evidence type="ECO:0000313" key="3">
    <source>
        <dbReference type="Proteomes" id="UP001569151"/>
    </source>
</evidence>
<protein>
    <submittedName>
        <fullName evidence="2">Anthrax toxin-like adenylyl cyclase domain-containing protein</fullName>
    </submittedName>
</protein>
<evidence type="ECO:0000259" key="1">
    <source>
        <dbReference type="Pfam" id="PF03497"/>
    </source>
</evidence>
<feature type="domain" description="Anthrax toxin edema factor central" evidence="1">
    <location>
        <begin position="5"/>
        <end position="112"/>
    </location>
</feature>
<sequence>MLYGNAAVTESGIPLAHGAVFSQVARNQNTVIISRSVGKYATQLIEQSYATKGFHVKTKSCNWGPMAGFVLADPRFSKNGAAPDKVRSQLKSINSAMNDGATLAGLYITEARRTALPALFLGDGTTTYVERYISDNERLITTSKGNLTLEFVLKKQLPHRVPGAGSVRVWAVCYRHRHHHPDEKFLGPRVSTSFGKLYQVLGLTDPRGDKATKATYRGVMTGDYDLWGCFPLKSLYEPQGQDRRKVLNSNSQLFDYDTFGQHENRHTGNMTQRIQTIRNKLNTGFKGAGYQGGNMVHHSDEAGRPMVDNLEVDAVAFFPSGEIMYFASVAEYNDFIAITRALGYQPIINAWWHVYREADQARMNNILATRHAHVGILNSIKARGALG</sequence>
<accession>A0ABV4MD35</accession>
<proteinExistence type="predicted"/>
<gene>
    <name evidence="2" type="ORF">ACED39_01560</name>
</gene>
<dbReference type="RefSeq" id="WP_371718408.1">
    <property type="nucleotide sequence ID" value="NZ_JBGOOF010000009.1"/>
</dbReference>
<dbReference type="Pfam" id="PF03497">
    <property type="entry name" value="Anthrax_toxA"/>
    <property type="match status" value="1"/>
</dbReference>
<organism evidence="2 3">
    <name type="scientific">Vibrio bivalvicida</name>
    <dbReference type="NCBI Taxonomy" id="1276888"/>
    <lineage>
        <taxon>Bacteria</taxon>
        <taxon>Pseudomonadati</taxon>
        <taxon>Pseudomonadota</taxon>
        <taxon>Gammaproteobacteria</taxon>
        <taxon>Vibrionales</taxon>
        <taxon>Vibrionaceae</taxon>
        <taxon>Vibrio</taxon>
        <taxon>Vibrio oreintalis group</taxon>
    </lineage>
</organism>
<dbReference type="Proteomes" id="UP001569151">
    <property type="component" value="Unassembled WGS sequence"/>
</dbReference>
<comment type="caution">
    <text evidence="2">The sequence shown here is derived from an EMBL/GenBank/DDBJ whole genome shotgun (WGS) entry which is preliminary data.</text>
</comment>
<keyword evidence="3" id="KW-1185">Reference proteome</keyword>
<dbReference type="InterPro" id="IPR005165">
    <property type="entry name" value="Anthrax_toxin_edema_cen"/>
</dbReference>
<evidence type="ECO:0000313" key="2">
    <source>
        <dbReference type="EMBL" id="MEZ8207463.1"/>
    </source>
</evidence>
<dbReference type="InterPro" id="IPR035099">
    <property type="entry name" value="Anthrax_toxin_C-terminal"/>
</dbReference>
<dbReference type="InterPro" id="IPR037017">
    <property type="entry name" value="Anthrax_toxin_edema_cen_sf"/>
</dbReference>